<protein>
    <submittedName>
        <fullName evidence="1">Uncharacterized protein</fullName>
    </submittedName>
</protein>
<dbReference type="Proteomes" id="UP000270094">
    <property type="component" value="Unassembled WGS sequence"/>
</dbReference>
<evidence type="ECO:0000313" key="1">
    <source>
        <dbReference type="EMBL" id="VDM79701.1"/>
    </source>
</evidence>
<reference evidence="1 2" key="1">
    <citation type="submission" date="2018-11" db="EMBL/GenBank/DDBJ databases">
        <authorList>
            <consortium name="Pathogen Informatics"/>
        </authorList>
    </citation>
    <scope>NUCLEOTIDE SEQUENCE [LARGE SCALE GENOMIC DNA]</scope>
</reference>
<gene>
    <name evidence="1" type="ORF">SVUK_LOCUS14699</name>
</gene>
<sequence length="96" mass="11021">MPIYILVMHRGNLELCYLGGCRRRSRPAPDTQLIQPVADRRNATSVTSTVRLRQYSAVVFTELIETLRFVRLMYVMSIRFENTLTLSPTLLCCAIV</sequence>
<proteinExistence type="predicted"/>
<keyword evidence="2" id="KW-1185">Reference proteome</keyword>
<organism evidence="1 2">
    <name type="scientific">Strongylus vulgaris</name>
    <name type="common">Blood worm</name>
    <dbReference type="NCBI Taxonomy" id="40348"/>
    <lineage>
        <taxon>Eukaryota</taxon>
        <taxon>Metazoa</taxon>
        <taxon>Ecdysozoa</taxon>
        <taxon>Nematoda</taxon>
        <taxon>Chromadorea</taxon>
        <taxon>Rhabditida</taxon>
        <taxon>Rhabditina</taxon>
        <taxon>Rhabditomorpha</taxon>
        <taxon>Strongyloidea</taxon>
        <taxon>Strongylidae</taxon>
        <taxon>Strongylus</taxon>
    </lineage>
</organism>
<accession>A0A3P7J3C9</accession>
<dbReference type="AlphaFoldDB" id="A0A3P7J3C9"/>
<evidence type="ECO:0000313" key="2">
    <source>
        <dbReference type="Proteomes" id="UP000270094"/>
    </source>
</evidence>
<dbReference type="EMBL" id="UYYB01106036">
    <property type="protein sequence ID" value="VDM79701.1"/>
    <property type="molecule type" value="Genomic_DNA"/>
</dbReference>
<name>A0A3P7J3C9_STRVU</name>